<evidence type="ECO:0000313" key="3">
    <source>
        <dbReference type="Proteomes" id="UP000008461"/>
    </source>
</evidence>
<accession>F4KU93</accession>
<gene>
    <name evidence="2" type="ordered locus">Halhy_2312</name>
</gene>
<keyword evidence="3" id="KW-1185">Reference proteome</keyword>
<reference key="2">
    <citation type="submission" date="2011-04" db="EMBL/GenBank/DDBJ databases">
        <title>Complete sequence of chromosome of Haliscomenobacter hydrossis DSM 1100.</title>
        <authorList>
            <consortium name="US DOE Joint Genome Institute (JGI-PGF)"/>
            <person name="Lucas S."/>
            <person name="Han J."/>
            <person name="Lapidus A."/>
            <person name="Bruce D."/>
            <person name="Goodwin L."/>
            <person name="Pitluck S."/>
            <person name="Peters L."/>
            <person name="Kyrpides N."/>
            <person name="Mavromatis K."/>
            <person name="Ivanova N."/>
            <person name="Ovchinnikova G."/>
            <person name="Pagani I."/>
            <person name="Daligault H."/>
            <person name="Detter J.C."/>
            <person name="Han C."/>
            <person name="Land M."/>
            <person name="Hauser L."/>
            <person name="Markowitz V."/>
            <person name="Cheng J.-F."/>
            <person name="Hugenholtz P."/>
            <person name="Woyke T."/>
            <person name="Wu D."/>
            <person name="Verbarg S."/>
            <person name="Frueling A."/>
            <person name="Brambilla E."/>
            <person name="Klenk H.-P."/>
            <person name="Eisen J.A."/>
        </authorList>
    </citation>
    <scope>NUCLEOTIDE SEQUENCE</scope>
    <source>
        <strain>DSM 1100</strain>
    </source>
</reference>
<keyword evidence="1" id="KW-0472">Membrane</keyword>
<feature type="transmembrane region" description="Helical" evidence="1">
    <location>
        <begin position="6"/>
        <end position="25"/>
    </location>
</feature>
<dbReference type="AlphaFoldDB" id="F4KU93"/>
<dbReference type="EMBL" id="CP002691">
    <property type="protein sequence ID" value="AEE50190.1"/>
    <property type="molecule type" value="Genomic_DNA"/>
</dbReference>
<evidence type="ECO:0000313" key="2">
    <source>
        <dbReference type="EMBL" id="AEE50190.1"/>
    </source>
</evidence>
<reference evidence="2 3" key="1">
    <citation type="journal article" date="2011" name="Stand. Genomic Sci.">
        <title>Complete genome sequence of Haliscomenobacter hydrossis type strain (O).</title>
        <authorList>
            <consortium name="US DOE Joint Genome Institute (JGI-PGF)"/>
            <person name="Daligault H."/>
            <person name="Lapidus A."/>
            <person name="Zeytun A."/>
            <person name="Nolan M."/>
            <person name="Lucas S."/>
            <person name="Del Rio T.G."/>
            <person name="Tice H."/>
            <person name="Cheng J.F."/>
            <person name="Tapia R."/>
            <person name="Han C."/>
            <person name="Goodwin L."/>
            <person name="Pitluck S."/>
            <person name="Liolios K."/>
            <person name="Pagani I."/>
            <person name="Ivanova N."/>
            <person name="Huntemann M."/>
            <person name="Mavromatis K."/>
            <person name="Mikhailova N."/>
            <person name="Pati A."/>
            <person name="Chen A."/>
            <person name="Palaniappan K."/>
            <person name="Land M."/>
            <person name="Hauser L."/>
            <person name="Brambilla E.M."/>
            <person name="Rohde M."/>
            <person name="Verbarg S."/>
            <person name="Goker M."/>
            <person name="Bristow J."/>
            <person name="Eisen J.A."/>
            <person name="Markowitz V."/>
            <person name="Hugenholtz P."/>
            <person name="Kyrpides N.C."/>
            <person name="Klenk H.P."/>
            <person name="Woyke T."/>
        </authorList>
    </citation>
    <scope>NUCLEOTIDE SEQUENCE [LARGE SCALE GENOMIC DNA]</scope>
    <source>
        <strain evidence="3">ATCC 27775 / DSM 1100 / LMG 10767 / O</strain>
    </source>
</reference>
<sequence>MNSAALAMYLGSNIIVTAFTIFFFWKVVKTPHKEHHEEE</sequence>
<proteinExistence type="predicted"/>
<organism evidence="2 3">
    <name type="scientific">Haliscomenobacter hydrossis (strain ATCC 27775 / DSM 1100 / LMG 10767 / O)</name>
    <dbReference type="NCBI Taxonomy" id="760192"/>
    <lineage>
        <taxon>Bacteria</taxon>
        <taxon>Pseudomonadati</taxon>
        <taxon>Bacteroidota</taxon>
        <taxon>Saprospiria</taxon>
        <taxon>Saprospirales</taxon>
        <taxon>Haliscomenobacteraceae</taxon>
        <taxon>Haliscomenobacter</taxon>
    </lineage>
</organism>
<keyword evidence="1" id="KW-1133">Transmembrane helix</keyword>
<dbReference type="KEGG" id="hhy:Halhy_2312"/>
<dbReference type="HOGENOM" id="CLU_3310665_0_0_10"/>
<protein>
    <submittedName>
        <fullName evidence="2">Uncharacterized protein</fullName>
    </submittedName>
</protein>
<dbReference type="Proteomes" id="UP000008461">
    <property type="component" value="Chromosome"/>
</dbReference>
<name>F4KU93_HALH1</name>
<keyword evidence="1" id="KW-0812">Transmembrane</keyword>
<dbReference type="STRING" id="760192.Halhy_2312"/>
<evidence type="ECO:0000256" key="1">
    <source>
        <dbReference type="SAM" id="Phobius"/>
    </source>
</evidence>